<name>A0ACA9Q0L3_9GLOM</name>
<comment type="caution">
    <text evidence="1">The sequence shown here is derived from an EMBL/GenBank/DDBJ whole genome shotgun (WGS) entry which is preliminary data.</text>
</comment>
<evidence type="ECO:0000313" key="2">
    <source>
        <dbReference type="Proteomes" id="UP000789920"/>
    </source>
</evidence>
<feature type="non-terminal residue" evidence="1">
    <location>
        <position position="1"/>
    </location>
</feature>
<proteinExistence type="predicted"/>
<sequence length="40" mass="4764">TRPGSGKYACLVYWYLCFQTHLNSTTLIVKYRKLDRHARC</sequence>
<evidence type="ECO:0000313" key="1">
    <source>
        <dbReference type="EMBL" id="CAG8732802.1"/>
    </source>
</evidence>
<gene>
    <name evidence="1" type="ORF">RPERSI_LOCUS12332</name>
</gene>
<dbReference type="Proteomes" id="UP000789920">
    <property type="component" value="Unassembled WGS sequence"/>
</dbReference>
<reference evidence="1" key="1">
    <citation type="submission" date="2021-06" db="EMBL/GenBank/DDBJ databases">
        <authorList>
            <person name="Kallberg Y."/>
            <person name="Tangrot J."/>
            <person name="Rosling A."/>
        </authorList>
    </citation>
    <scope>NUCLEOTIDE SEQUENCE</scope>
    <source>
        <strain evidence="1">MA461A</strain>
    </source>
</reference>
<organism evidence="1 2">
    <name type="scientific">Racocetra persica</name>
    <dbReference type="NCBI Taxonomy" id="160502"/>
    <lineage>
        <taxon>Eukaryota</taxon>
        <taxon>Fungi</taxon>
        <taxon>Fungi incertae sedis</taxon>
        <taxon>Mucoromycota</taxon>
        <taxon>Glomeromycotina</taxon>
        <taxon>Glomeromycetes</taxon>
        <taxon>Diversisporales</taxon>
        <taxon>Gigasporaceae</taxon>
        <taxon>Racocetra</taxon>
    </lineage>
</organism>
<keyword evidence="2" id="KW-1185">Reference proteome</keyword>
<accession>A0ACA9Q0L3</accession>
<protein>
    <submittedName>
        <fullName evidence="1">31916_t:CDS:1</fullName>
    </submittedName>
</protein>
<dbReference type="EMBL" id="CAJVQC010026328">
    <property type="protein sequence ID" value="CAG8732802.1"/>
    <property type="molecule type" value="Genomic_DNA"/>
</dbReference>